<dbReference type="CDD" id="cd02440">
    <property type="entry name" value="AdoMet_MTases"/>
    <property type="match status" value="1"/>
</dbReference>
<dbReference type="EMBL" id="MHPA01000031">
    <property type="protein sequence ID" value="OGZ71995.1"/>
    <property type="molecule type" value="Genomic_DNA"/>
</dbReference>
<dbReference type="InterPro" id="IPR007848">
    <property type="entry name" value="Small_mtfrase_dom"/>
</dbReference>
<dbReference type="EC" id="2.1.1.297" evidence="1"/>
<evidence type="ECO:0000256" key="5">
    <source>
        <dbReference type="ARBA" id="ARBA00048391"/>
    </source>
</evidence>
<dbReference type="InterPro" id="IPR002052">
    <property type="entry name" value="DNA_methylase_N6_adenine_CS"/>
</dbReference>
<evidence type="ECO:0000256" key="1">
    <source>
        <dbReference type="ARBA" id="ARBA00012771"/>
    </source>
</evidence>
<dbReference type="Proteomes" id="UP000176774">
    <property type="component" value="Unassembled WGS sequence"/>
</dbReference>
<dbReference type="InterPro" id="IPR029063">
    <property type="entry name" value="SAM-dependent_MTases_sf"/>
</dbReference>
<dbReference type="NCBIfam" id="TIGR00536">
    <property type="entry name" value="hemK_fam"/>
    <property type="match status" value="1"/>
</dbReference>
<evidence type="ECO:0000256" key="3">
    <source>
        <dbReference type="ARBA" id="ARBA00022679"/>
    </source>
</evidence>
<keyword evidence="4" id="KW-0949">S-adenosyl-L-methionine</keyword>
<dbReference type="STRING" id="1802214.A2908_00950"/>
<keyword evidence="3 7" id="KW-0808">Transferase</keyword>
<accession>A0A1G2IB88</accession>
<dbReference type="InterPro" id="IPR050320">
    <property type="entry name" value="N5-glutamine_MTase"/>
</dbReference>
<dbReference type="PANTHER" id="PTHR18895">
    <property type="entry name" value="HEMK METHYLTRANSFERASE"/>
    <property type="match status" value="1"/>
</dbReference>
<comment type="caution">
    <text evidence="7">The sequence shown here is derived from an EMBL/GenBank/DDBJ whole genome shotgun (WGS) entry which is preliminary data.</text>
</comment>
<dbReference type="SUPFAM" id="SSF53335">
    <property type="entry name" value="S-adenosyl-L-methionine-dependent methyltransferases"/>
    <property type="match status" value="1"/>
</dbReference>
<dbReference type="PROSITE" id="PS00092">
    <property type="entry name" value="N6_MTASE"/>
    <property type="match status" value="1"/>
</dbReference>
<dbReference type="InterPro" id="IPR019874">
    <property type="entry name" value="RF_methyltr_PrmC"/>
</dbReference>
<dbReference type="Pfam" id="PF05175">
    <property type="entry name" value="MTS"/>
    <property type="match status" value="1"/>
</dbReference>
<keyword evidence="2 7" id="KW-0489">Methyltransferase</keyword>
<proteinExistence type="predicted"/>
<comment type="catalytic activity">
    <reaction evidence="5">
        <text>L-glutaminyl-[peptide chain release factor] + S-adenosyl-L-methionine = N(5)-methyl-L-glutaminyl-[peptide chain release factor] + S-adenosyl-L-homocysteine + H(+)</text>
        <dbReference type="Rhea" id="RHEA:42896"/>
        <dbReference type="Rhea" id="RHEA-COMP:10271"/>
        <dbReference type="Rhea" id="RHEA-COMP:10272"/>
        <dbReference type="ChEBI" id="CHEBI:15378"/>
        <dbReference type="ChEBI" id="CHEBI:30011"/>
        <dbReference type="ChEBI" id="CHEBI:57856"/>
        <dbReference type="ChEBI" id="CHEBI:59789"/>
        <dbReference type="ChEBI" id="CHEBI:61891"/>
        <dbReference type="EC" id="2.1.1.297"/>
    </reaction>
</comment>
<dbReference type="GO" id="GO:0102559">
    <property type="term" value="F:peptide chain release factor N(5)-glutamine methyltransferase activity"/>
    <property type="evidence" value="ECO:0007669"/>
    <property type="project" value="UniProtKB-EC"/>
</dbReference>
<evidence type="ECO:0000256" key="4">
    <source>
        <dbReference type="ARBA" id="ARBA00022691"/>
    </source>
</evidence>
<sequence length="257" mass="30102">MQKEINWLLKEKYRGKPSAKFYNDIERLKKGEPLDYVIGFTEFLGCKIDLSKKPLIPRPETEYWARQAIENISYDFSSLKNRKITVLDMFAGSGCIGIATLKHIKNARAVFAEKDQRAIYQIKINCALNNINKKRYRIIQSDTFKNITGKYDYIFANPPYIPTVRKNKIQASVLRYEPKAALFGGKDGLFYIRKFLAAAKNFLNDNGKIYMEFDSMQKKSIEFLLKKYNYTSWEFCKDQYGKVRYVVIMRISFGNRS</sequence>
<feature type="domain" description="Methyltransferase small" evidence="6">
    <location>
        <begin position="80"/>
        <end position="162"/>
    </location>
</feature>
<evidence type="ECO:0000313" key="7">
    <source>
        <dbReference type="EMBL" id="OGZ71995.1"/>
    </source>
</evidence>
<dbReference type="InterPro" id="IPR004556">
    <property type="entry name" value="HemK-like"/>
</dbReference>
<reference evidence="7 8" key="1">
    <citation type="journal article" date="2016" name="Nat. Commun.">
        <title>Thousands of microbial genomes shed light on interconnected biogeochemical processes in an aquifer system.</title>
        <authorList>
            <person name="Anantharaman K."/>
            <person name="Brown C.T."/>
            <person name="Hug L.A."/>
            <person name="Sharon I."/>
            <person name="Castelle C.J."/>
            <person name="Probst A.J."/>
            <person name="Thomas B.C."/>
            <person name="Singh A."/>
            <person name="Wilkins M.J."/>
            <person name="Karaoz U."/>
            <person name="Brodie E.L."/>
            <person name="Williams K.H."/>
            <person name="Hubbard S.S."/>
            <person name="Banfield J.F."/>
        </authorList>
    </citation>
    <scope>NUCLEOTIDE SEQUENCE [LARGE SCALE GENOMIC DNA]</scope>
</reference>
<dbReference type="GO" id="GO:0032259">
    <property type="term" value="P:methylation"/>
    <property type="evidence" value="ECO:0007669"/>
    <property type="project" value="UniProtKB-KW"/>
</dbReference>
<protein>
    <recommendedName>
        <fullName evidence="1">peptide chain release factor N(5)-glutamine methyltransferase</fullName>
        <ecNumber evidence="1">2.1.1.297</ecNumber>
    </recommendedName>
</protein>
<dbReference type="AlphaFoldDB" id="A0A1G2IB88"/>
<evidence type="ECO:0000313" key="8">
    <source>
        <dbReference type="Proteomes" id="UP000176774"/>
    </source>
</evidence>
<dbReference type="Gene3D" id="3.40.50.150">
    <property type="entry name" value="Vaccinia Virus protein VP39"/>
    <property type="match status" value="1"/>
</dbReference>
<dbReference type="PANTHER" id="PTHR18895:SF74">
    <property type="entry name" value="MTRF1L RELEASE FACTOR GLUTAMINE METHYLTRANSFERASE"/>
    <property type="match status" value="1"/>
</dbReference>
<organism evidence="7 8">
    <name type="scientific">Candidatus Staskawiczbacteria bacterium RIFCSPLOWO2_01_FULL_38_12b</name>
    <dbReference type="NCBI Taxonomy" id="1802214"/>
    <lineage>
        <taxon>Bacteria</taxon>
        <taxon>Candidatus Staskawicziibacteriota</taxon>
    </lineage>
</organism>
<evidence type="ECO:0000256" key="2">
    <source>
        <dbReference type="ARBA" id="ARBA00022603"/>
    </source>
</evidence>
<dbReference type="GO" id="GO:0003676">
    <property type="term" value="F:nucleic acid binding"/>
    <property type="evidence" value="ECO:0007669"/>
    <property type="project" value="InterPro"/>
</dbReference>
<dbReference type="NCBIfam" id="TIGR03534">
    <property type="entry name" value="RF_mod_PrmC"/>
    <property type="match status" value="1"/>
</dbReference>
<evidence type="ECO:0000259" key="6">
    <source>
        <dbReference type="Pfam" id="PF05175"/>
    </source>
</evidence>
<name>A0A1G2IB88_9BACT</name>
<gene>
    <name evidence="7" type="ORF">A2908_00950</name>
</gene>